<proteinExistence type="predicted"/>
<evidence type="ECO:0000313" key="3">
    <source>
        <dbReference type="EMBL" id="MUI11468.1"/>
    </source>
</evidence>
<keyword evidence="4" id="KW-1185">Reference proteome</keyword>
<dbReference type="EMBL" id="WNWM01000002">
    <property type="protein sequence ID" value="MUI11468.1"/>
    <property type="molecule type" value="Genomic_DNA"/>
</dbReference>
<keyword evidence="1" id="KW-0812">Transmembrane</keyword>
<organism evidence="3 4">
    <name type="scientific">Pseudoduganella dura</name>
    <dbReference type="NCBI Taxonomy" id="321982"/>
    <lineage>
        <taxon>Bacteria</taxon>
        <taxon>Pseudomonadati</taxon>
        <taxon>Pseudomonadota</taxon>
        <taxon>Betaproteobacteria</taxon>
        <taxon>Burkholderiales</taxon>
        <taxon>Oxalobacteraceae</taxon>
        <taxon>Telluria group</taxon>
        <taxon>Pseudoduganella</taxon>
    </lineage>
</organism>
<evidence type="ECO:0000259" key="2">
    <source>
        <dbReference type="Pfam" id="PF07589"/>
    </source>
</evidence>
<keyword evidence="1" id="KW-0472">Membrane</keyword>
<evidence type="ECO:0000313" key="4">
    <source>
        <dbReference type="Proteomes" id="UP000431684"/>
    </source>
</evidence>
<dbReference type="AlphaFoldDB" id="A0A6I3XFI6"/>
<feature type="transmembrane region" description="Helical" evidence="1">
    <location>
        <begin position="12"/>
        <end position="28"/>
    </location>
</feature>
<gene>
    <name evidence="3" type="ORF">GJV26_03035</name>
</gene>
<keyword evidence="1" id="KW-1133">Transmembrane helix</keyword>
<dbReference type="Pfam" id="PF07589">
    <property type="entry name" value="PEP-CTERM"/>
    <property type="match status" value="1"/>
</dbReference>
<comment type="caution">
    <text evidence="3">The sequence shown here is derived from an EMBL/GenBank/DDBJ whole genome shotgun (WGS) entry which is preliminary data.</text>
</comment>
<feature type="domain" description="Ice-binding protein C-terminal" evidence="2">
    <location>
        <begin position="7"/>
        <end position="31"/>
    </location>
</feature>
<protein>
    <submittedName>
        <fullName evidence="3">PEP-CTERM sorting domain-containing protein</fullName>
    </submittedName>
</protein>
<dbReference type="InterPro" id="IPR013424">
    <property type="entry name" value="Ice-binding_C"/>
</dbReference>
<reference evidence="3 4" key="1">
    <citation type="submission" date="2019-11" db="EMBL/GenBank/DDBJ databases">
        <title>Draft Genome Sequences of Six Type Strains of the Genus Massilia.</title>
        <authorList>
            <person name="Miess H."/>
            <person name="Frediansyah A."/>
            <person name="Goeker M."/>
            <person name="Gross H."/>
        </authorList>
    </citation>
    <scope>NUCLEOTIDE SEQUENCE [LARGE SCALE GENOMIC DNA]</scope>
    <source>
        <strain evidence="3 4">DSM 17513</strain>
    </source>
</reference>
<name>A0A6I3XFI6_9BURK</name>
<dbReference type="NCBIfam" id="TIGR02595">
    <property type="entry name" value="PEP_CTERM"/>
    <property type="match status" value="1"/>
</dbReference>
<sequence length="41" mass="4315">MLGRSSPVPEPDAVSMLLAGLAVVVAAARRRGRRYRPALPG</sequence>
<accession>A0A6I3XFI6</accession>
<evidence type="ECO:0000256" key="1">
    <source>
        <dbReference type="SAM" id="Phobius"/>
    </source>
</evidence>
<dbReference type="Proteomes" id="UP000431684">
    <property type="component" value="Unassembled WGS sequence"/>
</dbReference>